<dbReference type="GO" id="GO:0009244">
    <property type="term" value="P:lipopolysaccharide core region biosynthetic process"/>
    <property type="evidence" value="ECO:0007669"/>
    <property type="project" value="TreeGrafter"/>
</dbReference>
<evidence type="ECO:0000256" key="1">
    <source>
        <dbReference type="ARBA" id="ARBA00022676"/>
    </source>
</evidence>
<evidence type="ECO:0000313" key="3">
    <source>
        <dbReference type="EMBL" id="TMQ66632.1"/>
    </source>
</evidence>
<dbReference type="Proteomes" id="UP000317691">
    <property type="component" value="Unassembled WGS sequence"/>
</dbReference>
<dbReference type="GO" id="GO:0008713">
    <property type="term" value="F:ADP-heptose-lipopolysaccharide heptosyltransferase activity"/>
    <property type="evidence" value="ECO:0007669"/>
    <property type="project" value="TreeGrafter"/>
</dbReference>
<dbReference type="AlphaFoldDB" id="A0A538TSN3"/>
<comment type="caution">
    <text evidence="3">The sequence shown here is derived from an EMBL/GenBank/DDBJ whole genome shotgun (WGS) entry which is preliminary data.</text>
</comment>
<dbReference type="CDD" id="cd03789">
    <property type="entry name" value="GT9_LPS_heptosyltransferase"/>
    <property type="match status" value="1"/>
</dbReference>
<gene>
    <name evidence="3" type="ORF">E6K79_01550</name>
</gene>
<dbReference type="GO" id="GO:0005829">
    <property type="term" value="C:cytosol"/>
    <property type="evidence" value="ECO:0007669"/>
    <property type="project" value="TreeGrafter"/>
</dbReference>
<keyword evidence="1" id="KW-0328">Glycosyltransferase</keyword>
<dbReference type="Pfam" id="PF01075">
    <property type="entry name" value="Glyco_transf_9"/>
    <property type="match status" value="1"/>
</dbReference>
<evidence type="ECO:0000256" key="2">
    <source>
        <dbReference type="ARBA" id="ARBA00022679"/>
    </source>
</evidence>
<evidence type="ECO:0000313" key="4">
    <source>
        <dbReference type="Proteomes" id="UP000317691"/>
    </source>
</evidence>
<reference evidence="3 4" key="1">
    <citation type="journal article" date="2019" name="Nat. Microbiol.">
        <title>Mediterranean grassland soil C-N compound turnover is dependent on rainfall and depth, and is mediated by genomically divergent microorganisms.</title>
        <authorList>
            <person name="Diamond S."/>
            <person name="Andeer P.F."/>
            <person name="Li Z."/>
            <person name="Crits-Christoph A."/>
            <person name="Burstein D."/>
            <person name="Anantharaman K."/>
            <person name="Lane K.R."/>
            <person name="Thomas B.C."/>
            <person name="Pan C."/>
            <person name="Northen T.R."/>
            <person name="Banfield J.F."/>
        </authorList>
    </citation>
    <scope>NUCLEOTIDE SEQUENCE [LARGE SCALE GENOMIC DNA]</scope>
    <source>
        <strain evidence="3">WS_9</strain>
    </source>
</reference>
<accession>A0A538TSN3</accession>
<sequence length="353" mass="37891">MPQGPAVVVRFSSLGDVLLAAHVPSFLRAADPGRHVLFVTKEQYAGALRGHPDIDRFYVLRDGTSDPAEPAPFGFVGGLGDLVAALRREGIAEVIDLHQNLRSSRIVGAFDQAKRTLPQKHGLRRRLMVHARWIRVKPVPPLLETYRSLAGLPPDAPLKPWLRDALTGAERSRATARLGADAGRGFVFLGVGARWETKRWPARHFVALGTAIASDLGLGVRYAIDPKERLLEAELRALLPEGRHAEIASLGFRDAAALAAGASAIVSNDSALLHLGPALGVPGLGIFGSTVPAFGFAPQGPRDSVVEIPLGCRPCDVHGKRRCPLSHHACMERLPPELVLASLRPLLASRKVG</sequence>
<dbReference type="InterPro" id="IPR051199">
    <property type="entry name" value="LPS_LOS_Heptosyltrfase"/>
</dbReference>
<dbReference type="InterPro" id="IPR002201">
    <property type="entry name" value="Glyco_trans_9"/>
</dbReference>
<dbReference type="Gene3D" id="3.40.50.2000">
    <property type="entry name" value="Glycogen Phosphorylase B"/>
    <property type="match status" value="2"/>
</dbReference>
<dbReference type="PANTHER" id="PTHR30160">
    <property type="entry name" value="TETRAACYLDISACCHARIDE 4'-KINASE-RELATED"/>
    <property type="match status" value="1"/>
</dbReference>
<proteinExistence type="predicted"/>
<protein>
    <submittedName>
        <fullName evidence="3">Glycosyltransferase family 9 protein</fullName>
    </submittedName>
</protein>
<dbReference type="PANTHER" id="PTHR30160:SF1">
    <property type="entry name" value="LIPOPOLYSACCHARIDE 1,2-N-ACETYLGLUCOSAMINETRANSFERASE-RELATED"/>
    <property type="match status" value="1"/>
</dbReference>
<name>A0A538TSN3_UNCEI</name>
<keyword evidence="2 3" id="KW-0808">Transferase</keyword>
<organism evidence="3 4">
    <name type="scientific">Eiseniibacteriota bacterium</name>
    <dbReference type="NCBI Taxonomy" id="2212470"/>
    <lineage>
        <taxon>Bacteria</taxon>
        <taxon>Candidatus Eiseniibacteriota</taxon>
    </lineage>
</organism>
<dbReference type="EMBL" id="VBOZ01000008">
    <property type="protein sequence ID" value="TMQ66632.1"/>
    <property type="molecule type" value="Genomic_DNA"/>
</dbReference>
<dbReference type="SUPFAM" id="SSF53756">
    <property type="entry name" value="UDP-Glycosyltransferase/glycogen phosphorylase"/>
    <property type="match status" value="1"/>
</dbReference>